<keyword evidence="7" id="KW-0809">Transit peptide</keyword>
<evidence type="ECO:0000256" key="2">
    <source>
        <dbReference type="ARBA" id="ARBA00010982"/>
    </source>
</evidence>
<keyword evidence="8" id="KW-0630">Potassium</keyword>
<keyword evidence="10 11" id="KW-0012">Acyltransferase</keyword>
<evidence type="ECO:0000256" key="5">
    <source>
        <dbReference type="ARBA" id="ARBA00022679"/>
    </source>
</evidence>
<dbReference type="Proteomes" id="UP000241769">
    <property type="component" value="Unassembled WGS sequence"/>
</dbReference>
<evidence type="ECO:0000256" key="4">
    <source>
        <dbReference type="ARBA" id="ARBA00012705"/>
    </source>
</evidence>
<dbReference type="GO" id="GO:0003985">
    <property type="term" value="F:acetyl-CoA C-acetyltransferase activity"/>
    <property type="evidence" value="ECO:0007669"/>
    <property type="project" value="UniProtKB-EC"/>
</dbReference>
<dbReference type="PANTHER" id="PTHR18919:SF156">
    <property type="entry name" value="ACETYL-COA ACETYLTRANSFERASE, MITOCHONDRIAL"/>
    <property type="match status" value="1"/>
</dbReference>
<accession>A0A2P6MMK3</accession>
<feature type="domain" description="Thiolase C-terminal" evidence="13">
    <location>
        <begin position="85"/>
        <end position="207"/>
    </location>
</feature>
<keyword evidence="6" id="KW-0479">Metal-binding</keyword>
<evidence type="ECO:0000259" key="13">
    <source>
        <dbReference type="Pfam" id="PF02803"/>
    </source>
</evidence>
<proteinExistence type="inferred from homology"/>
<dbReference type="Pfam" id="PF02803">
    <property type="entry name" value="Thiolase_C"/>
    <property type="match status" value="1"/>
</dbReference>
<dbReference type="GO" id="GO:0046872">
    <property type="term" value="F:metal ion binding"/>
    <property type="evidence" value="ECO:0007669"/>
    <property type="project" value="UniProtKB-KW"/>
</dbReference>
<evidence type="ECO:0000256" key="11">
    <source>
        <dbReference type="RuleBase" id="RU003557"/>
    </source>
</evidence>
<dbReference type="Pfam" id="PF00108">
    <property type="entry name" value="Thiolase_N"/>
    <property type="match status" value="1"/>
</dbReference>
<name>A0A2P6MMK3_9EUKA</name>
<dbReference type="PANTHER" id="PTHR18919">
    <property type="entry name" value="ACETYL-COA C-ACYLTRANSFERASE"/>
    <property type="match status" value="1"/>
</dbReference>
<dbReference type="InterPro" id="IPR016039">
    <property type="entry name" value="Thiolase-like"/>
</dbReference>
<evidence type="ECO:0000259" key="12">
    <source>
        <dbReference type="Pfam" id="PF00108"/>
    </source>
</evidence>
<dbReference type="InterPro" id="IPR002155">
    <property type="entry name" value="Thiolase"/>
</dbReference>
<reference evidence="14 15" key="1">
    <citation type="journal article" date="2018" name="Genome Biol. Evol.">
        <title>Multiple Roots of Fruiting Body Formation in Amoebozoa.</title>
        <authorList>
            <person name="Hillmann F."/>
            <person name="Forbes G."/>
            <person name="Novohradska S."/>
            <person name="Ferling I."/>
            <person name="Riege K."/>
            <person name="Groth M."/>
            <person name="Westermann M."/>
            <person name="Marz M."/>
            <person name="Spaller T."/>
            <person name="Winckler T."/>
            <person name="Schaap P."/>
            <person name="Glockner G."/>
        </authorList>
    </citation>
    <scope>NUCLEOTIDE SEQUENCE [LARGE SCALE GENOMIC DNA]</scope>
    <source>
        <strain evidence="14 15">Jena</strain>
    </source>
</reference>
<dbReference type="STRING" id="1890364.A0A2P6MMK3"/>
<dbReference type="GO" id="GO:0005739">
    <property type="term" value="C:mitochondrion"/>
    <property type="evidence" value="ECO:0007669"/>
    <property type="project" value="UniProtKB-SubCell"/>
</dbReference>
<evidence type="ECO:0000256" key="6">
    <source>
        <dbReference type="ARBA" id="ARBA00022723"/>
    </source>
</evidence>
<dbReference type="GO" id="GO:0006635">
    <property type="term" value="P:fatty acid beta-oxidation"/>
    <property type="evidence" value="ECO:0007669"/>
    <property type="project" value="TreeGrafter"/>
</dbReference>
<comment type="similarity">
    <text evidence="2 11">Belongs to the thiolase-like superfamily. Thiolase family.</text>
</comment>
<comment type="caution">
    <text evidence="14">The sequence shown here is derived from an EMBL/GenBank/DDBJ whole genome shotgun (WGS) entry which is preliminary data.</text>
</comment>
<dbReference type="InParanoid" id="A0A2P6MMK3"/>
<keyword evidence="9" id="KW-0496">Mitochondrion</keyword>
<feature type="domain" description="Thiolase N-terminal" evidence="12">
    <location>
        <begin position="2"/>
        <end position="77"/>
    </location>
</feature>
<evidence type="ECO:0000313" key="14">
    <source>
        <dbReference type="EMBL" id="PRP72927.1"/>
    </source>
</evidence>
<dbReference type="AlphaFoldDB" id="A0A2P6MMK3"/>
<organism evidence="14 15">
    <name type="scientific">Planoprotostelium fungivorum</name>
    <dbReference type="NCBI Taxonomy" id="1890364"/>
    <lineage>
        <taxon>Eukaryota</taxon>
        <taxon>Amoebozoa</taxon>
        <taxon>Evosea</taxon>
        <taxon>Variosea</taxon>
        <taxon>Cavosteliida</taxon>
        <taxon>Cavosteliaceae</taxon>
        <taxon>Planoprotostelium</taxon>
    </lineage>
</organism>
<protein>
    <recommendedName>
        <fullName evidence="4">acetyl-CoA C-acetyltransferase</fullName>
        <ecNumber evidence="4">2.3.1.9</ecNumber>
    </recommendedName>
</protein>
<dbReference type="EMBL" id="MDYQ01000746">
    <property type="protein sequence ID" value="PRP72927.1"/>
    <property type="molecule type" value="Genomic_DNA"/>
</dbReference>
<gene>
    <name evidence="14" type="ORF">PROFUN_17109</name>
</gene>
<sequence length="209" mass="21900">QKSIADGIFTSEIVPVTLSTKKPTDKATVITEDEEPKNVNLTKLPTLRPAFDKAGSVTAANSSTLNDGASAVLLMSADKAKELGLKPLARIIGYADAAQAPIEFTTAPSLAIPKLLKQHNIPAESIDLYEINEAFSVVSIANNQLLKLDPSKVNIYGGAVAMGHAIGNSGTRIVITLLNALQRTNKKRGIAAICNGGGEASAIAIERLD</sequence>
<dbReference type="InterPro" id="IPR020617">
    <property type="entry name" value="Thiolase_C"/>
</dbReference>
<evidence type="ECO:0000256" key="10">
    <source>
        <dbReference type="ARBA" id="ARBA00023315"/>
    </source>
</evidence>
<comment type="subunit">
    <text evidence="3">Homotetramer.</text>
</comment>
<dbReference type="CDD" id="cd00751">
    <property type="entry name" value="thiolase"/>
    <property type="match status" value="1"/>
</dbReference>
<dbReference type="SUPFAM" id="SSF53901">
    <property type="entry name" value="Thiolase-like"/>
    <property type="match status" value="2"/>
</dbReference>
<evidence type="ECO:0000256" key="8">
    <source>
        <dbReference type="ARBA" id="ARBA00022958"/>
    </source>
</evidence>
<dbReference type="InterPro" id="IPR020610">
    <property type="entry name" value="Thiolase_AS"/>
</dbReference>
<evidence type="ECO:0000256" key="9">
    <source>
        <dbReference type="ARBA" id="ARBA00023128"/>
    </source>
</evidence>
<evidence type="ECO:0000256" key="3">
    <source>
        <dbReference type="ARBA" id="ARBA00011881"/>
    </source>
</evidence>
<dbReference type="OrthoDB" id="5404651at2759"/>
<keyword evidence="15" id="KW-1185">Reference proteome</keyword>
<evidence type="ECO:0000256" key="1">
    <source>
        <dbReference type="ARBA" id="ARBA00004173"/>
    </source>
</evidence>
<keyword evidence="5 11" id="KW-0808">Transferase</keyword>
<comment type="subcellular location">
    <subcellularLocation>
        <location evidence="1">Mitochondrion</location>
    </subcellularLocation>
</comment>
<dbReference type="InterPro" id="IPR020616">
    <property type="entry name" value="Thiolase_N"/>
</dbReference>
<evidence type="ECO:0000313" key="15">
    <source>
        <dbReference type="Proteomes" id="UP000241769"/>
    </source>
</evidence>
<feature type="non-terminal residue" evidence="14">
    <location>
        <position position="1"/>
    </location>
</feature>
<dbReference type="Gene3D" id="3.40.47.10">
    <property type="match status" value="1"/>
</dbReference>
<evidence type="ECO:0000256" key="7">
    <source>
        <dbReference type="ARBA" id="ARBA00022946"/>
    </source>
</evidence>
<dbReference type="PROSITE" id="PS00099">
    <property type="entry name" value="THIOLASE_3"/>
    <property type="match status" value="1"/>
</dbReference>
<dbReference type="EC" id="2.3.1.9" evidence="4"/>